<name>A0A2H6K802_9APIC</name>
<dbReference type="Proteomes" id="UP000236319">
    <property type="component" value="Unassembled WGS sequence"/>
</dbReference>
<gene>
    <name evidence="2" type="ORF">BOVATA_006250</name>
</gene>
<dbReference type="VEuPathDB" id="PiroplasmaDB:BOVATA_006250"/>
<dbReference type="InterPro" id="IPR021150">
    <property type="entry name" value="Ubiq_cyt_c_chap"/>
</dbReference>
<feature type="domain" description="Ubiquinol-cytochrome c chaperone" evidence="1">
    <location>
        <begin position="173"/>
        <end position="272"/>
    </location>
</feature>
<dbReference type="AlphaFoldDB" id="A0A2H6K802"/>
<keyword evidence="3" id="KW-1185">Reference proteome</keyword>
<dbReference type="Pfam" id="PF03981">
    <property type="entry name" value="Ubiq_cyt_C_chap"/>
    <property type="match status" value="1"/>
</dbReference>
<accession>A0A2H6K802</accession>
<evidence type="ECO:0000259" key="1">
    <source>
        <dbReference type="Pfam" id="PF03981"/>
    </source>
</evidence>
<evidence type="ECO:0000313" key="3">
    <source>
        <dbReference type="Proteomes" id="UP000236319"/>
    </source>
</evidence>
<reference evidence="2 3" key="1">
    <citation type="journal article" date="2017" name="BMC Genomics">
        <title>Whole-genome assembly of Babesia ovata and comparative genomics between closely related pathogens.</title>
        <authorList>
            <person name="Yamagishi J."/>
            <person name="Asada M."/>
            <person name="Hakimi H."/>
            <person name="Tanaka T.Q."/>
            <person name="Sugimoto C."/>
            <person name="Kawazu S."/>
        </authorList>
    </citation>
    <scope>NUCLEOTIDE SEQUENCE [LARGE SCALE GENOMIC DNA]</scope>
    <source>
        <strain evidence="2 3">Miyake</strain>
    </source>
</reference>
<dbReference type="GeneID" id="39872902"/>
<dbReference type="RefSeq" id="XP_028865375.1">
    <property type="nucleotide sequence ID" value="XM_029009542.1"/>
</dbReference>
<comment type="caution">
    <text evidence="2">The sequence shown here is derived from an EMBL/GenBank/DDBJ whole genome shotgun (WGS) entry which is preliminary data.</text>
</comment>
<evidence type="ECO:0000313" key="2">
    <source>
        <dbReference type="EMBL" id="GBE59132.1"/>
    </source>
</evidence>
<sequence>MCQLASCSSRWILRGRWLLHSAAAPCRGAVVPPGAIHSLCRPYVRDVRHLLSALSDNSFPAAPAIGNVEGTVRYSSVESKRFADSVTVATSADSTAVTPTDSPEEYCNEILSDPLSDVSVEESARFVVPFPNSDRPHLLEVITRPFRKNYTFGAASIMLHLCVERLENEELTEAFEIGPGFNRRAYLLFLHVWLLHRRAMKECPLGILLDRYLFRCAFELLGEWLTMRGVAEHRFKRERENCQAFMMKFLVELDQCTLDEELYAFLSRALLPYVPAGQSAIIVSGAHAPDRDVRIHRAVSCEVEQRHSRVEPGIRFWTCSVRCLHSDLNPPRLFFSMIFCNKLLLPSVAAFCAPTDGALMS</sequence>
<proteinExistence type="predicted"/>
<organism evidence="2 3">
    <name type="scientific">Babesia ovata</name>
    <dbReference type="NCBI Taxonomy" id="189622"/>
    <lineage>
        <taxon>Eukaryota</taxon>
        <taxon>Sar</taxon>
        <taxon>Alveolata</taxon>
        <taxon>Apicomplexa</taxon>
        <taxon>Aconoidasida</taxon>
        <taxon>Piroplasmida</taxon>
        <taxon>Babesiidae</taxon>
        <taxon>Babesia</taxon>
    </lineage>
</organism>
<dbReference type="OrthoDB" id="10253878at2759"/>
<protein>
    <submittedName>
        <fullName evidence="2">Ubiquinol-cytochrome c, putative</fullName>
    </submittedName>
</protein>
<dbReference type="EMBL" id="BDSA01000001">
    <property type="protein sequence ID" value="GBE59132.1"/>
    <property type="molecule type" value="Genomic_DNA"/>
</dbReference>